<evidence type="ECO:0000256" key="4">
    <source>
        <dbReference type="ARBA" id="ARBA00022741"/>
    </source>
</evidence>
<dbReference type="GO" id="GO:0140662">
    <property type="term" value="F:ATP-dependent protein folding chaperone"/>
    <property type="evidence" value="ECO:0007669"/>
    <property type="project" value="InterPro"/>
</dbReference>
<evidence type="ECO:0000313" key="9">
    <source>
        <dbReference type="EMBL" id="GCC35275.1"/>
    </source>
</evidence>
<evidence type="ECO:0000256" key="6">
    <source>
        <dbReference type="ARBA" id="ARBA00030055"/>
    </source>
</evidence>
<dbReference type="InterPro" id="IPR043129">
    <property type="entry name" value="ATPase_NBD"/>
</dbReference>
<dbReference type="EC" id="3.6.4.10" evidence="2"/>
<comment type="caution">
    <text evidence="9">The sequence shown here is derived from an EMBL/GenBank/DDBJ whole genome shotgun (WGS) entry which is preliminary data.</text>
</comment>
<comment type="similarity">
    <text evidence="1">Belongs to the heat shock protein 70 family.</text>
</comment>
<dbReference type="PROSITE" id="PS00297">
    <property type="entry name" value="HSP70_1"/>
    <property type="match status" value="1"/>
</dbReference>
<evidence type="ECO:0000256" key="2">
    <source>
        <dbReference type="ARBA" id="ARBA00012554"/>
    </source>
</evidence>
<name>A0A401SY06_CHIPU</name>
<protein>
    <recommendedName>
        <fullName evidence="3">Stress-70 protein, mitochondrial</fullName>
        <ecNumber evidence="2">3.6.4.10</ecNumber>
    </recommendedName>
    <alternativeName>
        <fullName evidence="7">75 kDa glucose-regulated protein</fullName>
    </alternativeName>
    <alternativeName>
        <fullName evidence="6">Heat shock 70 kDa protein 9</fullName>
    </alternativeName>
</protein>
<dbReference type="OMA" id="MEHITAM"/>
<dbReference type="AlphaFoldDB" id="A0A401SY06"/>
<evidence type="ECO:0000256" key="1">
    <source>
        <dbReference type="ARBA" id="ARBA00007381"/>
    </source>
</evidence>
<feature type="non-terminal residue" evidence="9">
    <location>
        <position position="185"/>
    </location>
</feature>
<dbReference type="Pfam" id="PF00012">
    <property type="entry name" value="HSP70"/>
    <property type="match status" value="1"/>
</dbReference>
<dbReference type="FunFam" id="3.30.30.30:FF:000003">
    <property type="entry name" value="Heat shock protein 9"/>
    <property type="match status" value="1"/>
</dbReference>
<evidence type="ECO:0000313" key="10">
    <source>
        <dbReference type="Proteomes" id="UP000287033"/>
    </source>
</evidence>
<dbReference type="PANTHER" id="PTHR19375">
    <property type="entry name" value="HEAT SHOCK PROTEIN 70KDA"/>
    <property type="match status" value="1"/>
</dbReference>
<dbReference type="Gene3D" id="3.30.30.30">
    <property type="match status" value="1"/>
</dbReference>
<gene>
    <name evidence="9" type="ORF">chiPu_0013758</name>
</gene>
<dbReference type="SUPFAM" id="SSF53067">
    <property type="entry name" value="Actin-like ATPase domain"/>
    <property type="match status" value="1"/>
</dbReference>
<dbReference type="FunFam" id="3.30.420.40:FF:000004">
    <property type="entry name" value="Molecular chaperone DnaK"/>
    <property type="match status" value="1"/>
</dbReference>
<dbReference type="EMBL" id="BEZZ01000682">
    <property type="protein sequence ID" value="GCC35275.1"/>
    <property type="molecule type" value="Genomic_DNA"/>
</dbReference>
<evidence type="ECO:0000256" key="5">
    <source>
        <dbReference type="ARBA" id="ARBA00022840"/>
    </source>
</evidence>
<evidence type="ECO:0000256" key="8">
    <source>
        <dbReference type="ARBA" id="ARBA00050527"/>
    </source>
</evidence>
<sequence length="185" mass="19977">GHWNGLSQGVLGSLSKRNYASEAIKGAVIGIDLGTTNSCVAIMEGKQAKVLENSEGARTTPSVVAFTADGERLVGMPAKRQSVTNPKNTLYATKRLIGRRFDDHEVQKDLKNVPYKIVRASNGDAWVEAHGKMYSPSQVGAFVLMKMKETAESYLGQTAKNAVITVPAYFNDSQRQATKDAGQIS</sequence>
<comment type="catalytic activity">
    <reaction evidence="8">
        <text>ATP + H2O = ADP + phosphate + H(+)</text>
        <dbReference type="Rhea" id="RHEA:13065"/>
        <dbReference type="ChEBI" id="CHEBI:15377"/>
        <dbReference type="ChEBI" id="CHEBI:15378"/>
        <dbReference type="ChEBI" id="CHEBI:30616"/>
        <dbReference type="ChEBI" id="CHEBI:43474"/>
        <dbReference type="ChEBI" id="CHEBI:456216"/>
        <dbReference type="EC" id="3.6.4.10"/>
    </reaction>
    <physiologicalReaction direction="left-to-right" evidence="8">
        <dbReference type="Rhea" id="RHEA:13066"/>
    </physiologicalReaction>
</comment>
<dbReference type="STRING" id="137246.A0A401SY06"/>
<keyword evidence="4" id="KW-0547">Nucleotide-binding</keyword>
<feature type="non-terminal residue" evidence="9">
    <location>
        <position position="1"/>
    </location>
</feature>
<dbReference type="Proteomes" id="UP000287033">
    <property type="component" value="Unassembled WGS sequence"/>
</dbReference>
<dbReference type="PRINTS" id="PR00301">
    <property type="entry name" value="HEATSHOCK70"/>
</dbReference>
<evidence type="ECO:0000256" key="3">
    <source>
        <dbReference type="ARBA" id="ARBA00019355"/>
    </source>
</evidence>
<dbReference type="GO" id="GO:0005524">
    <property type="term" value="F:ATP binding"/>
    <property type="evidence" value="ECO:0007669"/>
    <property type="project" value="UniProtKB-KW"/>
</dbReference>
<keyword evidence="10" id="KW-1185">Reference proteome</keyword>
<proteinExistence type="inferred from homology"/>
<dbReference type="Gene3D" id="3.30.420.40">
    <property type="match status" value="1"/>
</dbReference>
<keyword evidence="5" id="KW-0067">ATP-binding</keyword>
<dbReference type="InterPro" id="IPR013126">
    <property type="entry name" value="Hsp_70_fam"/>
</dbReference>
<organism evidence="9 10">
    <name type="scientific">Chiloscyllium punctatum</name>
    <name type="common">Brownbanded bambooshark</name>
    <name type="synonym">Hemiscyllium punctatum</name>
    <dbReference type="NCBI Taxonomy" id="137246"/>
    <lineage>
        <taxon>Eukaryota</taxon>
        <taxon>Metazoa</taxon>
        <taxon>Chordata</taxon>
        <taxon>Craniata</taxon>
        <taxon>Vertebrata</taxon>
        <taxon>Chondrichthyes</taxon>
        <taxon>Elasmobranchii</taxon>
        <taxon>Galeomorphii</taxon>
        <taxon>Galeoidea</taxon>
        <taxon>Orectolobiformes</taxon>
        <taxon>Hemiscylliidae</taxon>
        <taxon>Chiloscyllium</taxon>
    </lineage>
</organism>
<dbReference type="OrthoDB" id="2401965at2759"/>
<accession>A0A401SY06</accession>
<reference evidence="9 10" key="1">
    <citation type="journal article" date="2018" name="Nat. Ecol. Evol.">
        <title>Shark genomes provide insights into elasmobranch evolution and the origin of vertebrates.</title>
        <authorList>
            <person name="Hara Y"/>
            <person name="Yamaguchi K"/>
            <person name="Onimaru K"/>
            <person name="Kadota M"/>
            <person name="Koyanagi M"/>
            <person name="Keeley SD"/>
            <person name="Tatsumi K"/>
            <person name="Tanaka K"/>
            <person name="Motone F"/>
            <person name="Kageyama Y"/>
            <person name="Nozu R"/>
            <person name="Adachi N"/>
            <person name="Nishimura O"/>
            <person name="Nakagawa R"/>
            <person name="Tanegashima C"/>
            <person name="Kiyatake I"/>
            <person name="Matsumoto R"/>
            <person name="Murakumo K"/>
            <person name="Nishida K"/>
            <person name="Terakita A"/>
            <person name="Kuratani S"/>
            <person name="Sato K"/>
            <person name="Hyodo S Kuraku.S."/>
        </authorList>
    </citation>
    <scope>NUCLEOTIDE SEQUENCE [LARGE SCALE GENOMIC DNA]</scope>
</reference>
<dbReference type="InterPro" id="IPR018181">
    <property type="entry name" value="Heat_shock_70_CS"/>
</dbReference>
<evidence type="ECO:0000256" key="7">
    <source>
        <dbReference type="ARBA" id="ARBA00031419"/>
    </source>
</evidence>